<comment type="similarity">
    <text evidence="2">Belongs to the complex I subunit 4L family.</text>
</comment>
<geneLocation type="mitochondrion" evidence="12"/>
<dbReference type="EMBL" id="KU869713">
    <property type="protein sequence ID" value="AND97114.1"/>
    <property type="molecule type" value="Genomic_DNA"/>
</dbReference>
<dbReference type="Gene3D" id="1.10.287.3510">
    <property type="match status" value="1"/>
</dbReference>
<keyword evidence="4 11" id="KW-0812">Transmembrane</keyword>
<keyword evidence="7" id="KW-0520">NAD</keyword>
<keyword evidence="8 11" id="KW-0472">Membrane</keyword>
<dbReference type="Pfam" id="PF00420">
    <property type="entry name" value="Oxidored_q2"/>
    <property type="match status" value="1"/>
</dbReference>
<organism evidence="12">
    <name type="scientific">Stygobromus foliatus</name>
    <dbReference type="NCBI Taxonomy" id="1678291"/>
    <lineage>
        <taxon>Eukaryota</taxon>
        <taxon>Metazoa</taxon>
        <taxon>Ecdysozoa</taxon>
        <taxon>Arthropoda</taxon>
        <taxon>Crustacea</taxon>
        <taxon>Multicrustacea</taxon>
        <taxon>Malacostraca</taxon>
        <taxon>Eumalacostraca</taxon>
        <taxon>Peracarida</taxon>
        <taxon>Amphipoda</taxon>
        <taxon>Senticaudata</taxon>
        <taxon>Gammarida</taxon>
        <taxon>Crangonyctidira</taxon>
        <taxon>Crangonyctoidea</taxon>
        <taxon>Crangonyctidae</taxon>
        <taxon>Stygobromus</taxon>
    </lineage>
</organism>
<dbReference type="InterPro" id="IPR039428">
    <property type="entry name" value="NUOK/Mnh_C1-like"/>
</dbReference>
<gene>
    <name evidence="12" type="primary">nad4L</name>
</gene>
<dbReference type="GO" id="GO:0008137">
    <property type="term" value="F:NADH dehydrogenase (ubiquinone) activity"/>
    <property type="evidence" value="ECO:0007669"/>
    <property type="project" value="UniProtKB-EC"/>
</dbReference>
<reference evidence="12" key="1">
    <citation type="submission" date="2016-03" db="EMBL/GenBank/DDBJ databases">
        <title>Comparative mitogenomic analyses of three North American stygobiont amphipods of the genus Stygobromus (Crustacea: Amphipoda).</title>
        <authorList>
            <person name="Aunins A.W."/>
            <person name="King T.L."/>
            <person name="Hobson C.S."/>
            <person name="Nelms D.L."/>
        </authorList>
    </citation>
    <scope>NUCLEOTIDE SEQUENCE</scope>
</reference>
<evidence type="ECO:0000256" key="8">
    <source>
        <dbReference type="ARBA" id="ARBA00023136"/>
    </source>
</evidence>
<comment type="catalytic activity">
    <reaction evidence="10">
        <text>a ubiquinone + NADH + 5 H(+)(in) = a ubiquinol + NAD(+) + 4 H(+)(out)</text>
        <dbReference type="Rhea" id="RHEA:29091"/>
        <dbReference type="Rhea" id="RHEA-COMP:9565"/>
        <dbReference type="Rhea" id="RHEA-COMP:9566"/>
        <dbReference type="ChEBI" id="CHEBI:15378"/>
        <dbReference type="ChEBI" id="CHEBI:16389"/>
        <dbReference type="ChEBI" id="CHEBI:17976"/>
        <dbReference type="ChEBI" id="CHEBI:57540"/>
        <dbReference type="ChEBI" id="CHEBI:57945"/>
        <dbReference type="EC" id="7.1.1.2"/>
    </reaction>
</comment>
<sequence length="97" mass="10671">MLKMTALMGATVILSGAIKFISNYVHLLNSLLSLEFISLGLFWLMSLEFLENSLWGSQSLYFMIMIVCEGVIGLSLLVSCTRSFSSDNMSTNTTLGC</sequence>
<protein>
    <recommendedName>
        <fullName evidence="3">NADH-ubiquinone oxidoreductase chain 4L</fullName>
    </recommendedName>
    <alternativeName>
        <fullName evidence="9">NADH dehydrogenase subunit 4L</fullName>
    </alternativeName>
</protein>
<evidence type="ECO:0000256" key="5">
    <source>
        <dbReference type="ARBA" id="ARBA00022967"/>
    </source>
</evidence>
<keyword evidence="5" id="KW-1278">Translocase</keyword>
<name>A0A172QHE9_9CRUS</name>
<evidence type="ECO:0000256" key="9">
    <source>
        <dbReference type="ARBA" id="ARBA00031586"/>
    </source>
</evidence>
<evidence type="ECO:0000256" key="1">
    <source>
        <dbReference type="ARBA" id="ARBA00004141"/>
    </source>
</evidence>
<evidence type="ECO:0000256" key="4">
    <source>
        <dbReference type="ARBA" id="ARBA00022692"/>
    </source>
</evidence>
<dbReference type="GO" id="GO:0016020">
    <property type="term" value="C:membrane"/>
    <property type="evidence" value="ECO:0007669"/>
    <property type="project" value="UniProtKB-SubCell"/>
</dbReference>
<keyword evidence="6 11" id="KW-1133">Transmembrane helix</keyword>
<comment type="subcellular location">
    <subcellularLocation>
        <location evidence="1">Membrane</location>
        <topology evidence="1">Multi-pass membrane protein</topology>
    </subcellularLocation>
</comment>
<accession>A0A172QHE9</accession>
<evidence type="ECO:0000256" key="3">
    <source>
        <dbReference type="ARBA" id="ARBA00016612"/>
    </source>
</evidence>
<evidence type="ECO:0000313" key="12">
    <source>
        <dbReference type="EMBL" id="AND97114.1"/>
    </source>
</evidence>
<evidence type="ECO:0000256" key="10">
    <source>
        <dbReference type="ARBA" id="ARBA00049551"/>
    </source>
</evidence>
<proteinExistence type="inferred from homology"/>
<keyword evidence="12" id="KW-0496">Mitochondrion</keyword>
<feature type="transmembrane region" description="Helical" evidence="11">
    <location>
        <begin position="59"/>
        <end position="78"/>
    </location>
</feature>
<dbReference type="AlphaFoldDB" id="A0A172QHE9"/>
<evidence type="ECO:0000256" key="6">
    <source>
        <dbReference type="ARBA" id="ARBA00022989"/>
    </source>
</evidence>
<evidence type="ECO:0000256" key="7">
    <source>
        <dbReference type="ARBA" id="ARBA00023027"/>
    </source>
</evidence>
<evidence type="ECO:0000256" key="11">
    <source>
        <dbReference type="SAM" id="Phobius"/>
    </source>
</evidence>
<feature type="transmembrane region" description="Helical" evidence="11">
    <location>
        <begin position="27"/>
        <end position="47"/>
    </location>
</feature>
<evidence type="ECO:0000256" key="2">
    <source>
        <dbReference type="ARBA" id="ARBA00010519"/>
    </source>
</evidence>